<dbReference type="Pfam" id="PF10263">
    <property type="entry name" value="SprT-like"/>
    <property type="match status" value="1"/>
</dbReference>
<dbReference type="InterPro" id="IPR006640">
    <property type="entry name" value="SprT-like_domain"/>
</dbReference>
<dbReference type="EMBL" id="RPHB01000003">
    <property type="protein sequence ID" value="MBW3467798.1"/>
    <property type="molecule type" value="Genomic_DNA"/>
</dbReference>
<name>A0A951IYE5_9BACT</name>
<proteinExistence type="predicted"/>
<dbReference type="GO" id="GO:0006950">
    <property type="term" value="P:response to stress"/>
    <property type="evidence" value="ECO:0007669"/>
    <property type="project" value="UniProtKB-ARBA"/>
</dbReference>
<dbReference type="RefSeq" id="WP_219288180.1">
    <property type="nucleotide sequence ID" value="NZ_RPHB01000003.1"/>
</dbReference>
<comment type="caution">
    <text evidence="2">The sequence shown here is derived from an EMBL/GenBank/DDBJ whole genome shotgun (WGS) entry which is preliminary data.</text>
</comment>
<reference evidence="2 3" key="1">
    <citation type="journal article" date="2020" name="Syst. Appl. Microbiol.">
        <title>Arthrospiribacter ruber gen. nov., sp. nov., a novel bacterium isolated from Arthrospira cultures.</title>
        <authorList>
            <person name="Waleron M."/>
            <person name="Misztak A."/>
            <person name="Waleron M.M."/>
            <person name="Furmaniak M."/>
            <person name="Mrozik A."/>
            <person name="Waleron K."/>
        </authorList>
    </citation>
    <scope>NUCLEOTIDE SEQUENCE [LARGE SCALE GENOMIC DNA]</scope>
    <source>
        <strain evidence="2 3">DPMB0001</strain>
    </source>
</reference>
<evidence type="ECO:0000313" key="2">
    <source>
        <dbReference type="EMBL" id="MBW3467798.1"/>
    </source>
</evidence>
<sequence length="206" mass="24207">MSKEADFLKVFQKYMPEAAVDYCFQLWKSQPFNFLISKERQSKLGDFRYRRDRKLQTISINHNLNPYQFLITYLHEVAHLKAFIQYGYQIAPHGVEWKRTFQDLMFPILQKPVFPKDVHHALLRHMANPKASTGADLFLSKVVKAYDLNKDENQLLLAEVRVGDSFLLKGRKFKKEAVRRTRVLCEELTSGRKYLISAHAEVSKIQ</sequence>
<organism evidence="2 3">
    <name type="scientific">Arthrospiribacter ruber</name>
    <dbReference type="NCBI Taxonomy" id="2487934"/>
    <lineage>
        <taxon>Bacteria</taxon>
        <taxon>Pseudomonadati</taxon>
        <taxon>Bacteroidota</taxon>
        <taxon>Cytophagia</taxon>
        <taxon>Cytophagales</taxon>
        <taxon>Cyclobacteriaceae</taxon>
        <taxon>Arthrospiribacter</taxon>
    </lineage>
</organism>
<feature type="domain" description="SprT-like" evidence="1">
    <location>
        <begin position="20"/>
        <end position="104"/>
    </location>
</feature>
<dbReference type="AlphaFoldDB" id="A0A951IYE5"/>
<evidence type="ECO:0000313" key="3">
    <source>
        <dbReference type="Proteomes" id="UP000727490"/>
    </source>
</evidence>
<keyword evidence="3" id="KW-1185">Reference proteome</keyword>
<protein>
    <submittedName>
        <fullName evidence="2">Transcription elongation protein SprT</fullName>
    </submittedName>
</protein>
<accession>A0A951IYE5</accession>
<dbReference type="Proteomes" id="UP000727490">
    <property type="component" value="Unassembled WGS sequence"/>
</dbReference>
<evidence type="ECO:0000259" key="1">
    <source>
        <dbReference type="Pfam" id="PF10263"/>
    </source>
</evidence>
<gene>
    <name evidence="2" type="ORF">EGN73_08210</name>
</gene>